<feature type="chain" id="PRO_5003024373" evidence="1">
    <location>
        <begin position="21"/>
        <end position="297"/>
    </location>
</feature>
<dbReference type="AlphaFoldDB" id="D1LDT4"/>
<name>D1LDT4_EUPCR</name>
<feature type="signal peptide" evidence="1">
    <location>
        <begin position="1"/>
        <end position="20"/>
    </location>
</feature>
<reference evidence="2" key="1">
    <citation type="journal article" date="2009" name="BMC Genomics">
        <title>The mitochondrial genomes of the ciliates Euplotes minuta and Euplotes crassus.</title>
        <authorList>
            <person name="de Graaf R.M."/>
            <person name="van Alen T.A."/>
            <person name="Dutilh B.E."/>
            <person name="Kuiper J.W."/>
            <person name="van Zoggel H.J."/>
            <person name="Huynh M.B."/>
            <person name="Gortz H.D."/>
            <person name="Huynen M.A."/>
            <person name="Hackstein J.H."/>
        </authorList>
    </citation>
    <scope>NUCLEOTIDE SEQUENCE</scope>
</reference>
<evidence type="ECO:0000313" key="2">
    <source>
        <dbReference type="EMBL" id="ACX30999.1"/>
    </source>
</evidence>
<keyword evidence="2" id="KW-0496">Mitochondrion</keyword>
<dbReference type="EMBL" id="GQ903131">
    <property type="protein sequence ID" value="ACX30999.1"/>
    <property type="molecule type" value="Genomic_DNA"/>
</dbReference>
<gene>
    <name evidence="2" type="primary">ORF267</name>
</gene>
<evidence type="ECO:0000256" key="1">
    <source>
        <dbReference type="SAM" id="SignalP"/>
    </source>
</evidence>
<accession>D1LDT4</accession>
<protein>
    <submittedName>
        <fullName evidence="2">ORF267</fullName>
    </submittedName>
</protein>
<organism evidence="2">
    <name type="scientific">Euplotes crassus</name>
    <dbReference type="NCBI Taxonomy" id="5936"/>
    <lineage>
        <taxon>Eukaryota</taxon>
        <taxon>Sar</taxon>
        <taxon>Alveolata</taxon>
        <taxon>Ciliophora</taxon>
        <taxon>Intramacronucleata</taxon>
        <taxon>Spirotrichea</taxon>
        <taxon>Hypotrichia</taxon>
        <taxon>Euplotida</taxon>
        <taxon>Euplotidae</taxon>
        <taxon>Moneuplotes</taxon>
    </lineage>
</organism>
<geneLocation type="mitochondrion" evidence="2"/>
<keyword evidence="1" id="KW-0732">Signal</keyword>
<sequence>MVRHRSSLGFFFLTKVPLLALNLTTRRGRDLEDIDLKKRFNFLILPIMVRRRLYSRLLILSSGSTYLDLPSFVSIFTRKQSLTRATQVTLRHAFLTFFSSLQVSNKYILIDAPYTLTQLQLFKLSVWLYVLNSTCRFVFTTISITIKSLNSQTRYWLFYLWSLSWHFRHFRMPPQPLLLTKAPNVIDVSELNRLQTLNNYSYFSYTRWALLGFRNISQSTPTLLKRLLHEASDDLPLRDTLRGFTRMVLSPKITRQRLGSISVQNTLYTLLLNAWVRVSIYTYLQVFRIFNYTLLSY</sequence>
<proteinExistence type="predicted"/>